<feature type="compositionally biased region" description="Basic and acidic residues" evidence="1">
    <location>
        <begin position="104"/>
        <end position="113"/>
    </location>
</feature>
<dbReference type="PANTHER" id="PTHR24216:SF65">
    <property type="entry name" value="PAXILLIN-LIKE PROTEIN 1"/>
    <property type="match status" value="1"/>
</dbReference>
<feature type="region of interest" description="Disordered" evidence="1">
    <location>
        <begin position="96"/>
        <end position="115"/>
    </location>
</feature>
<feature type="transmembrane region" description="Helical" evidence="2">
    <location>
        <begin position="21"/>
        <end position="41"/>
    </location>
</feature>
<feature type="region of interest" description="Disordered" evidence="1">
    <location>
        <begin position="518"/>
        <end position="557"/>
    </location>
</feature>
<reference evidence="3 4" key="1">
    <citation type="submission" date="2017-07" db="EMBL/GenBank/DDBJ databases">
        <title>First draft Genome Sequence of Nocardia cerradoensis isolated from human infection.</title>
        <authorList>
            <person name="Carrasco G."/>
        </authorList>
    </citation>
    <scope>NUCLEOTIDE SEQUENCE [LARGE SCALE GENOMIC DNA]</scope>
    <source>
        <strain evidence="3 4">CNM20130759</strain>
    </source>
</reference>
<organism evidence="3 4">
    <name type="scientific">Nocardia cerradoensis</name>
    <dbReference type="NCBI Taxonomy" id="85688"/>
    <lineage>
        <taxon>Bacteria</taxon>
        <taxon>Bacillati</taxon>
        <taxon>Actinomycetota</taxon>
        <taxon>Actinomycetes</taxon>
        <taxon>Mycobacteriales</taxon>
        <taxon>Nocardiaceae</taxon>
        <taxon>Nocardia</taxon>
    </lineage>
</organism>
<feature type="transmembrane region" description="Helical" evidence="2">
    <location>
        <begin position="364"/>
        <end position="385"/>
    </location>
</feature>
<evidence type="ECO:0000256" key="1">
    <source>
        <dbReference type="SAM" id="MobiDB-lite"/>
    </source>
</evidence>
<feature type="compositionally biased region" description="Low complexity" evidence="1">
    <location>
        <begin position="418"/>
        <end position="432"/>
    </location>
</feature>
<feature type="region of interest" description="Disordered" evidence="1">
    <location>
        <begin position="45"/>
        <end position="84"/>
    </location>
</feature>
<feature type="compositionally biased region" description="Low complexity" evidence="1">
    <location>
        <begin position="535"/>
        <end position="552"/>
    </location>
</feature>
<feature type="compositionally biased region" description="Low complexity" evidence="1">
    <location>
        <begin position="50"/>
        <end position="76"/>
    </location>
</feature>
<feature type="transmembrane region" description="Helical" evidence="2">
    <location>
        <begin position="294"/>
        <end position="315"/>
    </location>
</feature>
<dbReference type="Proteomes" id="UP000215506">
    <property type="component" value="Unassembled WGS sequence"/>
</dbReference>
<feature type="region of interest" description="Disordered" evidence="1">
    <location>
        <begin position="453"/>
        <end position="505"/>
    </location>
</feature>
<dbReference type="Pfam" id="PF19590">
    <property type="entry name" value="TrbL_3"/>
    <property type="match status" value="1"/>
</dbReference>
<comment type="caution">
    <text evidence="3">The sequence shown here is derived from an EMBL/GenBank/DDBJ whole genome shotgun (WGS) entry which is preliminary data.</text>
</comment>
<protein>
    <submittedName>
        <fullName evidence="3">Uncharacterized protein</fullName>
    </submittedName>
</protein>
<proteinExistence type="predicted"/>
<gene>
    <name evidence="3" type="ORF">B7C42_05650</name>
</gene>
<dbReference type="RefSeq" id="WP_143860213.1">
    <property type="nucleotide sequence ID" value="NZ_NGAF01000014.1"/>
</dbReference>
<accession>A0A231H0T2</accession>
<feature type="compositionally biased region" description="Pro residues" evidence="1">
    <location>
        <begin position="611"/>
        <end position="621"/>
    </location>
</feature>
<keyword evidence="2" id="KW-0472">Membrane</keyword>
<feature type="transmembrane region" description="Helical" evidence="2">
    <location>
        <begin position="321"/>
        <end position="343"/>
    </location>
</feature>
<keyword evidence="2" id="KW-1133">Transmembrane helix</keyword>
<evidence type="ECO:0000256" key="2">
    <source>
        <dbReference type="SAM" id="Phobius"/>
    </source>
</evidence>
<feature type="transmembrane region" description="Helical" evidence="2">
    <location>
        <begin position="208"/>
        <end position="230"/>
    </location>
</feature>
<evidence type="ECO:0000313" key="3">
    <source>
        <dbReference type="EMBL" id="OXR42448.1"/>
    </source>
</evidence>
<feature type="transmembrane region" description="Helical" evidence="2">
    <location>
        <begin position="175"/>
        <end position="196"/>
    </location>
</feature>
<feature type="region of interest" description="Disordered" evidence="1">
    <location>
        <begin position="416"/>
        <end position="437"/>
    </location>
</feature>
<feature type="transmembrane region" description="Helical" evidence="2">
    <location>
        <begin position="267"/>
        <end position="287"/>
    </location>
</feature>
<dbReference type="InterPro" id="IPR045782">
    <property type="entry name" value="TrbL_3"/>
</dbReference>
<dbReference type="PANTHER" id="PTHR24216">
    <property type="entry name" value="PAXILLIN-RELATED"/>
    <property type="match status" value="1"/>
</dbReference>
<keyword evidence="2" id="KW-0812">Transmembrane</keyword>
<dbReference type="EMBL" id="NGAF01000014">
    <property type="protein sequence ID" value="OXR42448.1"/>
    <property type="molecule type" value="Genomic_DNA"/>
</dbReference>
<keyword evidence="4" id="KW-1185">Reference proteome</keyword>
<dbReference type="AlphaFoldDB" id="A0A231H0T2"/>
<sequence>MTIDLPTHPSRNGPPRWLRRGSLLALSISVVVGIAAGPVWAAPPVPSPSSPVTTSPSVPVQSPPAASVVPGPVSPMTSPPPATAPVPAGMCTDPAGCVPQQPPDSRHGEHRPAAPEPDCGIDHISGCVVEAMDGFFRNLVSSALNPLLELLSTTLLATPDPASLPRVGQLWSSSWQITLTVYGLLIMAAGVLVMSYQTLQSRWSAREIAPGLILGMIAAALSFPLLTLAVRAANALSAAVAGNGVDPDSAGQALRQLVTSPEMVGTLGMFGLLLGLVLVVGLVALLLGYVIRVVVTIVLIVAAPLALMCHALPITEPIARWWWRSIAACLAIQVIQSLALITATRVFLSPDGWKLNGSSSNGGLINLIVSIALVGILAKVPFWMLSAMRIGSGRSLVGGMVRSYLTYKTFGMLRGASKTSTPPRPAARTKAAGKLADPYSKVETAADGQMLLPLPGLKRTNPKPKPATQTAGHAVPASPSPDMGRQLRLDLTTPSPPLPREAPRPDGQYALFYASPVTKPPAGRHPPGASAMGVGTTPARTAGTAASTPPGSKRAPKGRQLALRFPAAQPAPAVSAARPADPYARPKATVQGQYVLPLDVRRVRRAAPTPAPVWIAPPAPRPAGRQLHLPLPDLPVRRRRRPDTGGASR</sequence>
<name>A0A231H0T2_9NOCA</name>
<feature type="region of interest" description="Disordered" evidence="1">
    <location>
        <begin position="611"/>
        <end position="649"/>
    </location>
</feature>
<evidence type="ECO:0000313" key="4">
    <source>
        <dbReference type="Proteomes" id="UP000215506"/>
    </source>
</evidence>